<dbReference type="Pfam" id="PF14852">
    <property type="entry name" value="Fis1_TPR_N"/>
    <property type="match status" value="1"/>
</dbReference>
<dbReference type="Proteomes" id="UP000078046">
    <property type="component" value="Unassembled WGS sequence"/>
</dbReference>
<evidence type="ECO:0000256" key="3">
    <source>
        <dbReference type="ARBA" id="ARBA00022692"/>
    </source>
</evidence>
<comment type="similarity">
    <text evidence="2">Belongs to the FIS1 family.</text>
</comment>
<protein>
    <submittedName>
        <fullName evidence="9">Mitochondria fission 1 protein</fullName>
    </submittedName>
</protein>
<dbReference type="GO" id="GO:0043653">
    <property type="term" value="P:mitochondrial fragmentation involved in apoptotic process"/>
    <property type="evidence" value="ECO:0007669"/>
    <property type="project" value="TreeGrafter"/>
</dbReference>
<dbReference type="InterPro" id="IPR016543">
    <property type="entry name" value="Fis1"/>
</dbReference>
<evidence type="ECO:0000256" key="5">
    <source>
        <dbReference type="ARBA" id="ARBA00022989"/>
    </source>
</evidence>
<sequence length="555" mass="65508">MKRTLKNEYENTKRSISFFRRNTIAEIPNQKRNKCSLDPKFILPLDHDLKTKCKSDESSLKITKSLKYGNVKSKTFVQDNKHLNDKLNKDNIKIQPKLFIPNFNQKNDFKYRNKIKNRIIINNLLSNTYKNCKLSLYNNCIKPLLSKNEEKRINTILNKGRLKDSKKNKIYNYDEINEYKNKIIHDYKNNGILKAPIKRSNTFWIRKESTSSKTSNISNCKLSLNSTSNSMPTIRKDDYGLILLNGKLTFKSKTKKEQTIAYNNYICLNKLKNLNYIYKNNKTNKYIPFKKYKFKKCELPEFQDMKVSKCRQKSYVQQFHNRFIDNSRMEDLETKDFSRVDVLSLNLPKLNKNKSKSKDIQKKYATNVYISIPNSSIHKTDTLLYPFLHYKISKKSTKIHTPIILWYSAVIRNLVHREFLLNSEVEYLNDVSDKNKKFQYAYNLIRSKYRDDIRKGINIFKELFNEITDDTCRRDYLYYSAMGHYFLKDYEMAFKQIDGILQVEPDNEQVKNFKKDVESKLKRDAAIGIATLGGAIVVGLSSVITAAVLYFGRRR</sequence>
<dbReference type="GO" id="GO:0005741">
    <property type="term" value="C:mitochondrial outer membrane"/>
    <property type="evidence" value="ECO:0007669"/>
    <property type="project" value="UniProtKB-SubCell"/>
</dbReference>
<keyword evidence="10" id="KW-1185">Reference proteome</keyword>
<dbReference type="PANTHER" id="PTHR13247">
    <property type="entry name" value="TETRATRICOPEPTIDE REPEAT PROTEIN 11 TPR REPEAT PROTEIN 11"/>
    <property type="match status" value="1"/>
</dbReference>
<evidence type="ECO:0000313" key="9">
    <source>
        <dbReference type="EMBL" id="OAF68572.1"/>
    </source>
</evidence>
<dbReference type="InterPro" id="IPR028061">
    <property type="entry name" value="Fis1_TPR_C"/>
</dbReference>
<dbReference type="InterPro" id="IPR033745">
    <property type="entry name" value="Fis1_cytosol"/>
</dbReference>
<keyword evidence="4" id="KW-1000">Mitochondrion outer membrane</keyword>
<evidence type="ECO:0000256" key="2">
    <source>
        <dbReference type="ARBA" id="ARBA00008937"/>
    </source>
</evidence>
<dbReference type="OrthoDB" id="421154at2759"/>
<dbReference type="Gene3D" id="1.25.40.10">
    <property type="entry name" value="Tetratricopeptide repeat domain"/>
    <property type="match status" value="1"/>
</dbReference>
<comment type="caution">
    <text evidence="9">The sequence shown here is derived from an EMBL/GenBank/DDBJ whole genome shotgun (WGS) entry which is preliminary data.</text>
</comment>
<evidence type="ECO:0000256" key="8">
    <source>
        <dbReference type="SAM" id="Phobius"/>
    </source>
</evidence>
<dbReference type="CDD" id="cd12212">
    <property type="entry name" value="Fis1"/>
    <property type="match status" value="1"/>
</dbReference>
<keyword evidence="5 8" id="KW-1133">Transmembrane helix</keyword>
<dbReference type="AlphaFoldDB" id="A0A177B4B2"/>
<keyword evidence="7 8" id="KW-0472">Membrane</keyword>
<comment type="subcellular location">
    <subcellularLocation>
        <location evidence="1">Mitochondrion outer membrane</location>
        <topology evidence="1">Single-pass membrane protein</topology>
    </subcellularLocation>
</comment>
<evidence type="ECO:0000256" key="1">
    <source>
        <dbReference type="ARBA" id="ARBA00004572"/>
    </source>
</evidence>
<dbReference type="GO" id="GO:0000266">
    <property type="term" value="P:mitochondrial fission"/>
    <property type="evidence" value="ECO:0007669"/>
    <property type="project" value="InterPro"/>
</dbReference>
<dbReference type="InterPro" id="IPR028058">
    <property type="entry name" value="Fis1_TPR_N"/>
</dbReference>
<accession>A0A177B4B2</accession>
<keyword evidence="6" id="KW-0496">Mitochondrion</keyword>
<dbReference type="EMBL" id="LWCA01000423">
    <property type="protein sequence ID" value="OAF68572.1"/>
    <property type="molecule type" value="Genomic_DNA"/>
</dbReference>
<keyword evidence="3 8" id="KW-0812">Transmembrane</keyword>
<evidence type="ECO:0000256" key="6">
    <source>
        <dbReference type="ARBA" id="ARBA00023128"/>
    </source>
</evidence>
<dbReference type="GO" id="GO:0005778">
    <property type="term" value="C:peroxisomal membrane"/>
    <property type="evidence" value="ECO:0007669"/>
    <property type="project" value="TreeGrafter"/>
</dbReference>
<dbReference type="GO" id="GO:0000422">
    <property type="term" value="P:autophagy of mitochondrion"/>
    <property type="evidence" value="ECO:0007669"/>
    <property type="project" value="TreeGrafter"/>
</dbReference>
<name>A0A177B4B2_9BILA</name>
<reference evidence="9 10" key="1">
    <citation type="submission" date="2016-04" db="EMBL/GenBank/DDBJ databases">
        <title>The genome of Intoshia linei affirms orthonectids as highly simplified spiralians.</title>
        <authorList>
            <person name="Mikhailov K.V."/>
            <person name="Slusarev G.S."/>
            <person name="Nikitin M.A."/>
            <person name="Logacheva M.D."/>
            <person name="Penin A."/>
            <person name="Aleoshin V."/>
            <person name="Panchin Y.V."/>
        </authorList>
    </citation>
    <scope>NUCLEOTIDE SEQUENCE [LARGE SCALE GENOMIC DNA]</scope>
    <source>
        <strain evidence="9">Intl2013</strain>
        <tissue evidence="9">Whole animal</tissue>
    </source>
</reference>
<evidence type="ECO:0000313" key="10">
    <source>
        <dbReference type="Proteomes" id="UP000078046"/>
    </source>
</evidence>
<evidence type="ECO:0000256" key="7">
    <source>
        <dbReference type="ARBA" id="ARBA00023136"/>
    </source>
</evidence>
<dbReference type="SUPFAM" id="SSF48452">
    <property type="entry name" value="TPR-like"/>
    <property type="match status" value="1"/>
</dbReference>
<dbReference type="GO" id="GO:0016559">
    <property type="term" value="P:peroxisome fission"/>
    <property type="evidence" value="ECO:0007669"/>
    <property type="project" value="TreeGrafter"/>
</dbReference>
<dbReference type="PANTHER" id="PTHR13247:SF0">
    <property type="entry name" value="MITOCHONDRIAL FISSION 1 PROTEIN"/>
    <property type="match status" value="1"/>
</dbReference>
<dbReference type="Pfam" id="PF14853">
    <property type="entry name" value="Fis1_TPR_C"/>
    <property type="match status" value="1"/>
</dbReference>
<feature type="transmembrane region" description="Helical" evidence="8">
    <location>
        <begin position="525"/>
        <end position="551"/>
    </location>
</feature>
<gene>
    <name evidence="9" type="ORF">A3Q56_03649</name>
</gene>
<evidence type="ECO:0000256" key="4">
    <source>
        <dbReference type="ARBA" id="ARBA00022787"/>
    </source>
</evidence>
<dbReference type="InterPro" id="IPR011990">
    <property type="entry name" value="TPR-like_helical_dom_sf"/>
</dbReference>
<organism evidence="9 10">
    <name type="scientific">Intoshia linei</name>
    <dbReference type="NCBI Taxonomy" id="1819745"/>
    <lineage>
        <taxon>Eukaryota</taxon>
        <taxon>Metazoa</taxon>
        <taxon>Spiralia</taxon>
        <taxon>Lophotrochozoa</taxon>
        <taxon>Mesozoa</taxon>
        <taxon>Orthonectida</taxon>
        <taxon>Rhopaluridae</taxon>
        <taxon>Intoshia</taxon>
    </lineage>
</organism>
<proteinExistence type="inferred from homology"/>